<dbReference type="RefSeq" id="WP_066846849.1">
    <property type="nucleotide sequence ID" value="NZ_CP019602.1"/>
</dbReference>
<protein>
    <submittedName>
        <fullName evidence="2">Uncharacterized protein</fullName>
    </submittedName>
</protein>
<dbReference type="STRING" id="450378.GCA_001661675_02455"/>
<keyword evidence="1" id="KW-1133">Transmembrane helix</keyword>
<evidence type="ECO:0000313" key="2">
    <source>
        <dbReference type="EMBL" id="ARU16797.1"/>
    </source>
</evidence>
<reference evidence="2 3" key="1">
    <citation type="submission" date="2017-01" db="EMBL/GenBank/DDBJ databases">
        <title>Complete genome sequence of esterase-producing bacterium Croceicoccus marinus E4A9.</title>
        <authorList>
            <person name="Wu Y.-H."/>
            <person name="Cheng H."/>
            <person name="Xu L."/>
            <person name="Huo Y.-Y."/>
            <person name="Wang C.-S."/>
            <person name="Xu X.-W."/>
        </authorList>
    </citation>
    <scope>NUCLEOTIDE SEQUENCE [LARGE SCALE GENOMIC DNA]</scope>
    <source>
        <strain evidence="2 3">E4A9</strain>
    </source>
</reference>
<gene>
    <name evidence="2" type="ORF">A9D14_12220</name>
</gene>
<evidence type="ECO:0000313" key="3">
    <source>
        <dbReference type="Proteomes" id="UP000195807"/>
    </source>
</evidence>
<keyword evidence="3" id="KW-1185">Reference proteome</keyword>
<dbReference type="AlphaFoldDB" id="A0A1Z1FDN8"/>
<organism evidence="2 3">
    <name type="scientific">Croceicoccus marinus</name>
    <dbReference type="NCBI Taxonomy" id="450378"/>
    <lineage>
        <taxon>Bacteria</taxon>
        <taxon>Pseudomonadati</taxon>
        <taxon>Pseudomonadota</taxon>
        <taxon>Alphaproteobacteria</taxon>
        <taxon>Sphingomonadales</taxon>
        <taxon>Erythrobacteraceae</taxon>
        <taxon>Croceicoccus</taxon>
    </lineage>
</organism>
<sequence length="105" mass="11549">MGTNVAEMVRGEREMEEVVASRYRAFRATSPDRAVDIIPTDPVEADRFDSMRAHGVIRGAEGGFYLDEDALERVRKNRKGWLFGSAGVAAVVGVIAGVLVGRRQR</sequence>
<dbReference type="Proteomes" id="UP000195807">
    <property type="component" value="Chromosome"/>
</dbReference>
<name>A0A1Z1FDN8_9SPHN</name>
<accession>A0A1Z1FDN8</accession>
<evidence type="ECO:0000256" key="1">
    <source>
        <dbReference type="SAM" id="Phobius"/>
    </source>
</evidence>
<dbReference type="OrthoDB" id="7568222at2"/>
<keyword evidence="1" id="KW-0812">Transmembrane</keyword>
<dbReference type="KEGG" id="cman:A9D14_12220"/>
<keyword evidence="1" id="KW-0472">Membrane</keyword>
<feature type="transmembrane region" description="Helical" evidence="1">
    <location>
        <begin position="81"/>
        <end position="101"/>
    </location>
</feature>
<proteinExistence type="predicted"/>
<dbReference type="EMBL" id="CP019602">
    <property type="protein sequence ID" value="ARU16797.1"/>
    <property type="molecule type" value="Genomic_DNA"/>
</dbReference>